<dbReference type="EMBL" id="SWKV01000010">
    <property type="protein sequence ID" value="KAF3044142.1"/>
    <property type="molecule type" value="Genomic_DNA"/>
</dbReference>
<proteinExistence type="inferred from homology"/>
<comment type="caution">
    <text evidence="3">The sequence shown here is derived from an EMBL/GenBank/DDBJ whole genome shotgun (WGS) entry which is preliminary data.</text>
</comment>
<evidence type="ECO:0000313" key="3">
    <source>
        <dbReference type="EMBL" id="KAF3044142.1"/>
    </source>
</evidence>
<protein>
    <recommendedName>
        <fullName evidence="2">Glutaredoxin domain-containing protein</fullName>
    </recommendedName>
</protein>
<dbReference type="SUPFAM" id="SSF52833">
    <property type="entry name" value="Thioredoxin-like"/>
    <property type="match status" value="1"/>
</dbReference>
<name>A0A9P4WWS5_9PLEO</name>
<gene>
    <name evidence="3" type="ORF">E8E12_010345</name>
</gene>
<evidence type="ECO:0000256" key="1">
    <source>
        <dbReference type="ARBA" id="ARBA00009630"/>
    </source>
</evidence>
<dbReference type="PANTHER" id="PTHR45694:SF5">
    <property type="entry name" value="GLUTAREDOXIN 2"/>
    <property type="match status" value="1"/>
</dbReference>
<dbReference type="GO" id="GO:0000324">
    <property type="term" value="C:fungal-type vacuole"/>
    <property type="evidence" value="ECO:0007669"/>
    <property type="project" value="TreeGrafter"/>
</dbReference>
<dbReference type="NCBIfam" id="TIGR02180">
    <property type="entry name" value="GRX_euk"/>
    <property type="match status" value="1"/>
</dbReference>
<feature type="domain" description="Glutaredoxin" evidence="2">
    <location>
        <begin position="148"/>
        <end position="213"/>
    </location>
</feature>
<sequence>MPSQRRMRLFGVLFLVTVVVILYMTRSSTQTHASDFYTKTSEALQQHEFAEAAKQRDAESVGTRLKAAEEAAKKNADEKSAEYHKAVEGKDKSIAGRVKIDGEKASPVPGVAAQGGRPRDQAAMKEHETLEDHDVEIELNAILKKSPVIVFSKSYCPFSKRAKHILLEKYTITPAPYVVELDEHPLGAKLQDTLAQMTGRRTVPNVLVQGKSIGGGDDMQELDETDKLIETFKSLGGTRITDVVHRGTREKKEDSRRRRRA</sequence>
<dbReference type="OrthoDB" id="423313at2759"/>
<dbReference type="AlphaFoldDB" id="A0A9P4WWS5"/>
<dbReference type="Pfam" id="PF00462">
    <property type="entry name" value="Glutaredoxin"/>
    <property type="match status" value="1"/>
</dbReference>
<dbReference type="CDD" id="cd03419">
    <property type="entry name" value="GRX_GRXh_1_2_like"/>
    <property type="match status" value="1"/>
</dbReference>
<dbReference type="Proteomes" id="UP000758155">
    <property type="component" value="Unassembled WGS sequence"/>
</dbReference>
<dbReference type="FunFam" id="3.40.30.10:FF:000093">
    <property type="entry name" value="Glutaredoxin 2"/>
    <property type="match status" value="1"/>
</dbReference>
<dbReference type="GO" id="GO:0005801">
    <property type="term" value="C:cis-Golgi network"/>
    <property type="evidence" value="ECO:0007669"/>
    <property type="project" value="UniProtKB-ARBA"/>
</dbReference>
<dbReference type="GO" id="GO:0005796">
    <property type="term" value="C:Golgi lumen"/>
    <property type="evidence" value="ECO:0007669"/>
    <property type="project" value="TreeGrafter"/>
</dbReference>
<organism evidence="3 4">
    <name type="scientific">Didymella heteroderae</name>
    <dbReference type="NCBI Taxonomy" id="1769908"/>
    <lineage>
        <taxon>Eukaryota</taxon>
        <taxon>Fungi</taxon>
        <taxon>Dikarya</taxon>
        <taxon>Ascomycota</taxon>
        <taxon>Pezizomycotina</taxon>
        <taxon>Dothideomycetes</taxon>
        <taxon>Pleosporomycetidae</taxon>
        <taxon>Pleosporales</taxon>
        <taxon>Pleosporineae</taxon>
        <taxon>Didymellaceae</taxon>
        <taxon>Didymella</taxon>
    </lineage>
</organism>
<dbReference type="GO" id="GO:0004362">
    <property type="term" value="F:glutathione-disulfide reductase (NADPH) activity"/>
    <property type="evidence" value="ECO:0007669"/>
    <property type="project" value="UniProtKB-ARBA"/>
</dbReference>
<dbReference type="GO" id="GO:0034599">
    <property type="term" value="P:cellular response to oxidative stress"/>
    <property type="evidence" value="ECO:0007669"/>
    <property type="project" value="TreeGrafter"/>
</dbReference>
<reference evidence="3" key="1">
    <citation type="submission" date="2019-04" db="EMBL/GenBank/DDBJ databases">
        <title>Sequencing of skin fungus with MAO and IRED activity.</title>
        <authorList>
            <person name="Marsaioli A.J."/>
            <person name="Bonatto J.M.C."/>
            <person name="Reis Junior O."/>
        </authorList>
    </citation>
    <scope>NUCLEOTIDE SEQUENCE</scope>
    <source>
        <strain evidence="3">28M1</strain>
    </source>
</reference>
<keyword evidence="4" id="KW-1185">Reference proteome</keyword>
<comment type="similarity">
    <text evidence="1">Belongs to the glutaredoxin family. Monothiol subfamily.</text>
</comment>
<dbReference type="PRINTS" id="PR00160">
    <property type="entry name" value="GLUTAREDOXIN"/>
</dbReference>
<dbReference type="PANTHER" id="PTHR45694">
    <property type="entry name" value="GLUTAREDOXIN 2"/>
    <property type="match status" value="1"/>
</dbReference>
<evidence type="ECO:0000259" key="2">
    <source>
        <dbReference type="Pfam" id="PF00462"/>
    </source>
</evidence>
<dbReference type="InterPro" id="IPR036249">
    <property type="entry name" value="Thioredoxin-like_sf"/>
</dbReference>
<dbReference type="InterPro" id="IPR002109">
    <property type="entry name" value="Glutaredoxin"/>
</dbReference>
<dbReference type="Gene3D" id="3.40.30.10">
    <property type="entry name" value="Glutaredoxin"/>
    <property type="match status" value="1"/>
</dbReference>
<dbReference type="InterPro" id="IPR014025">
    <property type="entry name" value="Glutaredoxin_subgr"/>
</dbReference>
<accession>A0A9P4WWS5</accession>
<dbReference type="InterPro" id="IPR011899">
    <property type="entry name" value="Glutaredoxin_euk/vir"/>
</dbReference>
<dbReference type="PROSITE" id="PS51354">
    <property type="entry name" value="GLUTAREDOXIN_2"/>
    <property type="match status" value="1"/>
</dbReference>
<evidence type="ECO:0000313" key="4">
    <source>
        <dbReference type="Proteomes" id="UP000758155"/>
    </source>
</evidence>